<evidence type="ECO:0000256" key="1">
    <source>
        <dbReference type="ARBA" id="ARBA00022475"/>
    </source>
</evidence>
<keyword evidence="3 10" id="KW-0808">Transferase</keyword>
<dbReference type="InterPro" id="IPR029044">
    <property type="entry name" value="Nucleotide-diphossugar_trans"/>
</dbReference>
<proteinExistence type="predicted"/>
<keyword evidence="4 8" id="KW-0812">Transmembrane</keyword>
<keyword evidence="7 8" id="KW-0472">Membrane</keyword>
<dbReference type="Pfam" id="PF00535">
    <property type="entry name" value="Glycos_transf_2"/>
    <property type="match status" value="1"/>
</dbReference>
<evidence type="ECO:0000256" key="6">
    <source>
        <dbReference type="ARBA" id="ARBA00022989"/>
    </source>
</evidence>
<dbReference type="AlphaFoldDB" id="A0A5C8K9T6"/>
<accession>A0A5C8K9T6</accession>
<evidence type="ECO:0000313" key="11">
    <source>
        <dbReference type="Proteomes" id="UP000321926"/>
    </source>
</evidence>
<reference evidence="10 11" key="1">
    <citation type="submission" date="2019-08" db="EMBL/GenBank/DDBJ databases">
        <authorList>
            <person name="Shi S."/>
        </authorList>
    </citation>
    <scope>NUCLEOTIDE SEQUENCE [LARGE SCALE GENOMIC DNA]</scope>
    <source>
        <strain evidence="10 11">GY10130</strain>
    </source>
</reference>
<feature type="transmembrane region" description="Helical" evidence="8">
    <location>
        <begin position="279"/>
        <end position="300"/>
    </location>
</feature>
<dbReference type="InterPro" id="IPR050256">
    <property type="entry name" value="Glycosyltransferase_2"/>
</dbReference>
<dbReference type="Gene3D" id="3.90.550.10">
    <property type="entry name" value="Spore Coat Polysaccharide Biosynthesis Protein SpsA, Chain A"/>
    <property type="match status" value="1"/>
</dbReference>
<dbReference type="GO" id="GO:0009103">
    <property type="term" value="P:lipopolysaccharide biosynthetic process"/>
    <property type="evidence" value="ECO:0007669"/>
    <property type="project" value="UniProtKB-KW"/>
</dbReference>
<organism evidence="10 11">
    <name type="scientific">Pontibacter qinzhouensis</name>
    <dbReference type="NCBI Taxonomy" id="2603253"/>
    <lineage>
        <taxon>Bacteria</taxon>
        <taxon>Pseudomonadati</taxon>
        <taxon>Bacteroidota</taxon>
        <taxon>Cytophagia</taxon>
        <taxon>Cytophagales</taxon>
        <taxon>Hymenobacteraceae</taxon>
        <taxon>Pontibacter</taxon>
    </lineage>
</organism>
<dbReference type="InterPro" id="IPR001173">
    <property type="entry name" value="Glyco_trans_2-like"/>
</dbReference>
<sequence length="324" mass="37311">MQYAYDISVVVPLFNEEESLPELVRWIKRVMHAHGYSYEVILVDDGSTDRSWDVVNELSAEDNTVKGLSFNRNYGKSAALNEGFKRCSGEVVITMDADLQDSPEEIPELYDMIKHQKFDLVSGWKKKRFDPVSKTVPSKLFNAATRKLSGINLHDFNCGLKAYRQLVVKTIEVHGEMHRYIPVIAKWNGFKKIGEKVVQHQERKYGKTKFGIERFIFGFLDLLSISFVSRFRKRPMHFFGTLGTFSFLFGFLVTLWLILQKVFRLYSDGRIRDVVDQPLFFLALVAVVVGVQLFLAGFLAEMITLSAKNKNEYLIKERVGVLKK</sequence>
<feature type="domain" description="Glycosyltransferase 2-like" evidence="9">
    <location>
        <begin position="8"/>
        <end position="169"/>
    </location>
</feature>
<evidence type="ECO:0000256" key="7">
    <source>
        <dbReference type="ARBA" id="ARBA00023136"/>
    </source>
</evidence>
<evidence type="ECO:0000256" key="8">
    <source>
        <dbReference type="SAM" id="Phobius"/>
    </source>
</evidence>
<comment type="caution">
    <text evidence="10">The sequence shown here is derived from an EMBL/GenBank/DDBJ whole genome shotgun (WGS) entry which is preliminary data.</text>
</comment>
<evidence type="ECO:0000259" key="9">
    <source>
        <dbReference type="Pfam" id="PF00535"/>
    </source>
</evidence>
<name>A0A5C8K9T6_9BACT</name>
<dbReference type="SUPFAM" id="SSF53448">
    <property type="entry name" value="Nucleotide-diphospho-sugar transferases"/>
    <property type="match status" value="1"/>
</dbReference>
<keyword evidence="5" id="KW-0448">Lipopolysaccharide biosynthesis</keyword>
<feature type="transmembrane region" description="Helical" evidence="8">
    <location>
        <begin position="238"/>
        <end position="259"/>
    </location>
</feature>
<dbReference type="OrthoDB" id="9807778at2"/>
<evidence type="ECO:0000256" key="2">
    <source>
        <dbReference type="ARBA" id="ARBA00022676"/>
    </source>
</evidence>
<dbReference type="Proteomes" id="UP000321926">
    <property type="component" value="Unassembled WGS sequence"/>
</dbReference>
<dbReference type="RefSeq" id="WP_147921240.1">
    <property type="nucleotide sequence ID" value="NZ_VRTY01000023.1"/>
</dbReference>
<keyword evidence="6 8" id="KW-1133">Transmembrane helix</keyword>
<keyword evidence="11" id="KW-1185">Reference proteome</keyword>
<dbReference type="PANTHER" id="PTHR48090:SF3">
    <property type="entry name" value="UNDECAPRENYL-PHOSPHATE 4-DEOXY-4-FORMAMIDO-L-ARABINOSE TRANSFERASE"/>
    <property type="match status" value="1"/>
</dbReference>
<evidence type="ECO:0000256" key="5">
    <source>
        <dbReference type="ARBA" id="ARBA00022985"/>
    </source>
</evidence>
<keyword evidence="2" id="KW-0328">Glycosyltransferase</keyword>
<protein>
    <submittedName>
        <fullName evidence="10">Glycosyltransferase family 2 protein</fullName>
    </submittedName>
</protein>
<dbReference type="EMBL" id="VRTY01000023">
    <property type="protein sequence ID" value="TXK48650.1"/>
    <property type="molecule type" value="Genomic_DNA"/>
</dbReference>
<dbReference type="CDD" id="cd04187">
    <property type="entry name" value="DPM1_like_bac"/>
    <property type="match status" value="1"/>
</dbReference>
<keyword evidence="1" id="KW-1003">Cell membrane</keyword>
<evidence type="ECO:0000256" key="3">
    <source>
        <dbReference type="ARBA" id="ARBA00022679"/>
    </source>
</evidence>
<dbReference type="GO" id="GO:0099621">
    <property type="term" value="F:undecaprenyl-phosphate 4-deoxy-4-formamido-L-arabinose transferase activity"/>
    <property type="evidence" value="ECO:0007669"/>
    <property type="project" value="TreeGrafter"/>
</dbReference>
<gene>
    <name evidence="10" type="ORF">FVR03_07840</name>
</gene>
<evidence type="ECO:0000313" key="10">
    <source>
        <dbReference type="EMBL" id="TXK48650.1"/>
    </source>
</evidence>
<evidence type="ECO:0000256" key="4">
    <source>
        <dbReference type="ARBA" id="ARBA00022692"/>
    </source>
</evidence>
<dbReference type="GO" id="GO:0005886">
    <property type="term" value="C:plasma membrane"/>
    <property type="evidence" value="ECO:0007669"/>
    <property type="project" value="TreeGrafter"/>
</dbReference>
<dbReference type="PANTHER" id="PTHR48090">
    <property type="entry name" value="UNDECAPRENYL-PHOSPHATE 4-DEOXY-4-FORMAMIDO-L-ARABINOSE TRANSFERASE-RELATED"/>
    <property type="match status" value="1"/>
</dbReference>